<proteinExistence type="predicted"/>
<accession>A0ABS5FHB7</accession>
<reference evidence="2" key="1">
    <citation type="journal article" date="2021" name="ISME J.">
        <title>Evolutionary origin and ecological implication of a unique nif island in free-living Bradyrhizobium lineages.</title>
        <authorList>
            <person name="Tao J."/>
        </authorList>
    </citation>
    <scope>NUCLEOTIDE SEQUENCE [LARGE SCALE GENOMIC DNA]</scope>
    <source>
        <strain evidence="2">SZCCT0434</strain>
    </source>
</reference>
<organism evidence="1 2">
    <name type="scientific">Bradyrhizobium jicamae</name>
    <dbReference type="NCBI Taxonomy" id="280332"/>
    <lineage>
        <taxon>Bacteria</taxon>
        <taxon>Pseudomonadati</taxon>
        <taxon>Pseudomonadota</taxon>
        <taxon>Alphaproteobacteria</taxon>
        <taxon>Hyphomicrobiales</taxon>
        <taxon>Nitrobacteraceae</taxon>
        <taxon>Bradyrhizobium</taxon>
    </lineage>
</organism>
<keyword evidence="2" id="KW-1185">Reference proteome</keyword>
<comment type="caution">
    <text evidence="1">The sequence shown here is derived from an EMBL/GenBank/DDBJ whole genome shotgun (WGS) entry which is preliminary data.</text>
</comment>
<evidence type="ECO:0000313" key="2">
    <source>
        <dbReference type="Proteomes" id="UP001315278"/>
    </source>
</evidence>
<dbReference type="RefSeq" id="WP_212492715.1">
    <property type="nucleotide sequence ID" value="NZ_JAFCJH010000010.1"/>
</dbReference>
<dbReference type="Proteomes" id="UP001315278">
    <property type="component" value="Unassembled WGS sequence"/>
</dbReference>
<dbReference type="EMBL" id="JAFCJH010000010">
    <property type="protein sequence ID" value="MBR0796187.1"/>
    <property type="molecule type" value="Genomic_DNA"/>
</dbReference>
<name>A0ABS5FHB7_9BRAD</name>
<evidence type="ECO:0000313" key="1">
    <source>
        <dbReference type="EMBL" id="MBR0796187.1"/>
    </source>
</evidence>
<protein>
    <submittedName>
        <fullName evidence="1">Uncharacterized protein</fullName>
    </submittedName>
</protein>
<gene>
    <name evidence="1" type="ORF">JQ615_12390</name>
</gene>
<sequence length="63" mass="7063">MLMSAASALLGLSRERIIDLLDDARCVTGHHCVNTSLSWTLFFSTCWCIRDVVHLDSRVRAAK</sequence>